<dbReference type="PROSITE" id="PS51407">
    <property type="entry name" value="LAMP_3"/>
    <property type="match status" value="1"/>
</dbReference>
<comment type="subunit">
    <text evidence="16">Monomer. Forms large homooligomers. Interacts (via its cytoplasmic region) with HSPA8; HSPA8 mediates recruitment of proteins with a KFERQ motif to the surface of the lysosome for chaperone-mediated autophagy. Interacts with HSP90 in the lysosome lumen; this enhances LAMP2 stability. Interacts with MLLT11. Interacts with ABCB9. Interacts with FURIN. Interacts with CT55; this interaction may be important for LAMP2 protein stability. Interacts with TMEM175; inhibiting the proton channel activity of TMEM175. Forms a ternary complex with RAB7A and RUFY4 (via RUN domain); the interaction with RAB7A is mediated by RUFY4 (via RUN and coiled coil domains).</text>
</comment>
<evidence type="ECO:0000256" key="17">
    <source>
        <dbReference type="ARBA" id="ARBA00074380"/>
    </source>
</evidence>
<dbReference type="GO" id="GO:0005886">
    <property type="term" value="C:plasma membrane"/>
    <property type="evidence" value="ECO:0007669"/>
    <property type="project" value="UniProtKB-SubCell"/>
</dbReference>
<dbReference type="InterPro" id="IPR048528">
    <property type="entry name" value="Lamp2-like_luminal"/>
</dbReference>
<reference evidence="25" key="2">
    <citation type="submission" date="2025-09" db="UniProtKB">
        <authorList>
            <consortium name="Ensembl"/>
        </authorList>
    </citation>
    <scope>IDENTIFICATION</scope>
</reference>
<dbReference type="Proteomes" id="UP000694381">
    <property type="component" value="Unassembled WGS sequence"/>
</dbReference>
<dbReference type="GO" id="GO:0070062">
    <property type="term" value="C:extracellular exosome"/>
    <property type="evidence" value="ECO:0007669"/>
    <property type="project" value="Ensembl"/>
</dbReference>
<evidence type="ECO:0000256" key="5">
    <source>
        <dbReference type="ARBA" id="ARBA00022475"/>
    </source>
</evidence>
<keyword evidence="5" id="KW-1003">Cell membrane</keyword>
<protein>
    <recommendedName>
        <fullName evidence="17">Lysosome-associated membrane glycoprotein 2</fullName>
    </recommendedName>
    <alternativeName>
        <fullName evidence="18">CD107 antigen-like family member B</fullName>
    </alternativeName>
</protein>
<dbReference type="PROSITE" id="PS00310">
    <property type="entry name" value="LAMP_1"/>
    <property type="match status" value="1"/>
</dbReference>
<evidence type="ECO:0000256" key="19">
    <source>
        <dbReference type="PROSITE-ProRule" id="PRU00740"/>
    </source>
</evidence>
<keyword evidence="14 19" id="KW-0458">Lysosome</keyword>
<dbReference type="GO" id="GO:0008200">
    <property type="term" value="F:ion channel inhibitor activity"/>
    <property type="evidence" value="ECO:0007669"/>
    <property type="project" value="Ensembl"/>
</dbReference>
<dbReference type="GO" id="GO:0046716">
    <property type="term" value="P:muscle cell cellular homeostasis"/>
    <property type="evidence" value="ECO:0007669"/>
    <property type="project" value="Ensembl"/>
</dbReference>
<evidence type="ECO:0000256" key="18">
    <source>
        <dbReference type="ARBA" id="ARBA00082881"/>
    </source>
</evidence>
<keyword evidence="6 19" id="KW-0812">Transmembrane</keyword>
<evidence type="ECO:0000256" key="16">
    <source>
        <dbReference type="ARBA" id="ARBA00066272"/>
    </source>
</evidence>
<evidence type="ECO:0000256" key="10">
    <source>
        <dbReference type="ARBA" id="ARBA00023006"/>
    </source>
</evidence>
<sequence length="409" mass="45177">MRFHLSAVVGSGLALLFLVLGAVQPYALELNLTDSEVTCLYAKWQMNFTISYETTNKTYKTVTISEPHNVTYKGSRCGNEKNVAKIMVHYGSALSWTVNFTKEAPDYLVDSISLSYNTSDSQFPDAAPKGIIYVSDSPGLKIPLNDIFRCNSLLTVTVPSVVQQYWDILLQAYVQNGTVSKNEFVCYEDKTTTPPVPIIHTTVPSPTTTPTPKEKPEVGIYSVKNDGVTCLLVTMGLQLNITQEKVSSVININPNSTGFTGSCTPQIAQLRLNNSRIKYLDFVFAVKNENRFYLKEVNVSMYLVNGSVFSVANNNLSSWDAPLGSSYMCKKEQVVSVSGTFQINTFDLRVQPFNVTEGKYSTAEECAADSDLNFLIPVAVGVALGFLIIVVFISYMIGRRKSRTGYQSV</sequence>
<dbReference type="GO" id="GO:0000421">
    <property type="term" value="C:autophagosome membrane"/>
    <property type="evidence" value="ECO:0007669"/>
    <property type="project" value="UniProtKB-SubCell"/>
</dbReference>
<feature type="region of interest" description="Disordered" evidence="20">
    <location>
        <begin position="197"/>
        <end position="216"/>
    </location>
</feature>
<dbReference type="Pfam" id="PF01299">
    <property type="entry name" value="Lamp2-like_luminal"/>
    <property type="match status" value="1"/>
</dbReference>
<comment type="caution">
    <text evidence="19">Lacks conserved residue(s) required for the propagation of feature annotation.</text>
</comment>
<dbReference type="GO" id="GO:1902600">
    <property type="term" value="P:proton transmembrane transport"/>
    <property type="evidence" value="ECO:0007669"/>
    <property type="project" value="Ensembl"/>
</dbReference>
<evidence type="ECO:0000256" key="1">
    <source>
        <dbReference type="ARBA" id="ARBA00004251"/>
    </source>
</evidence>
<keyword evidence="7 22" id="KW-0732">Signal</keyword>
<keyword evidence="11 19" id="KW-0472">Membrane</keyword>
<dbReference type="GO" id="GO:0097352">
    <property type="term" value="P:autophagosome maturation"/>
    <property type="evidence" value="ECO:0007669"/>
    <property type="project" value="Ensembl"/>
</dbReference>
<accession>A0A8C6R7P9</accession>
<comment type="similarity">
    <text evidence="19">Belongs to the LAMP family.</text>
</comment>
<feature type="transmembrane region" description="Helical" evidence="21">
    <location>
        <begin position="374"/>
        <end position="397"/>
    </location>
</feature>
<keyword evidence="12 19" id="KW-1015">Disulfide bond</keyword>
<evidence type="ECO:0000256" key="4">
    <source>
        <dbReference type="ARBA" id="ARBA00004652"/>
    </source>
</evidence>
<organism evidence="25 26">
    <name type="scientific">Nannospalax galili</name>
    <name type="common">Northern Israeli blind subterranean mole rat</name>
    <name type="synonym">Spalax galili</name>
    <dbReference type="NCBI Taxonomy" id="1026970"/>
    <lineage>
        <taxon>Eukaryota</taxon>
        <taxon>Metazoa</taxon>
        <taxon>Chordata</taxon>
        <taxon>Craniata</taxon>
        <taxon>Vertebrata</taxon>
        <taxon>Euteleostomi</taxon>
        <taxon>Mammalia</taxon>
        <taxon>Eutheria</taxon>
        <taxon>Euarchontoglires</taxon>
        <taxon>Glires</taxon>
        <taxon>Rodentia</taxon>
        <taxon>Myomorpha</taxon>
        <taxon>Muroidea</taxon>
        <taxon>Spalacidae</taxon>
        <taxon>Spalacinae</taxon>
        <taxon>Nannospalax</taxon>
    </lineage>
</organism>
<evidence type="ECO:0000256" key="21">
    <source>
        <dbReference type="SAM" id="Phobius"/>
    </source>
</evidence>
<keyword evidence="15" id="KW-0968">Cytoplasmic vesicle</keyword>
<dbReference type="PANTHER" id="PTHR11506:SF6">
    <property type="entry name" value="LYSOSOME-ASSOCIATED MEMBRANE GLYCOPROTEIN 2"/>
    <property type="match status" value="1"/>
</dbReference>
<gene>
    <name evidence="25" type="primary">Lamp2</name>
</gene>
<evidence type="ECO:0000256" key="6">
    <source>
        <dbReference type="ARBA" id="ARBA00022692"/>
    </source>
</evidence>
<evidence type="ECO:0000256" key="2">
    <source>
        <dbReference type="ARBA" id="ARBA00004352"/>
    </source>
</evidence>
<dbReference type="GO" id="GO:0031902">
    <property type="term" value="C:late endosome membrane"/>
    <property type="evidence" value="ECO:0007669"/>
    <property type="project" value="Ensembl"/>
</dbReference>
<evidence type="ECO:0000256" key="13">
    <source>
        <dbReference type="ARBA" id="ARBA00023180"/>
    </source>
</evidence>
<dbReference type="FunFam" id="2.40.160.110:FF:000004">
    <property type="entry name" value="Lysosomal associated membrane protein 2"/>
    <property type="match status" value="1"/>
</dbReference>
<dbReference type="GO" id="GO:0050821">
    <property type="term" value="P:protein stabilization"/>
    <property type="evidence" value="ECO:0007669"/>
    <property type="project" value="Ensembl"/>
</dbReference>
<dbReference type="GO" id="GO:0005765">
    <property type="term" value="C:lysosomal membrane"/>
    <property type="evidence" value="ECO:0007669"/>
    <property type="project" value="UniProtKB-SubCell"/>
</dbReference>
<dbReference type="FunFam" id="2.40.160.110:FF:000001">
    <property type="entry name" value="lysosome-associated membrane glycoprotein 2 isoform X2"/>
    <property type="match status" value="1"/>
</dbReference>
<dbReference type="PRINTS" id="PR00336">
    <property type="entry name" value="LYSASSOCTDMP"/>
</dbReference>
<feature type="signal peptide" evidence="22">
    <location>
        <begin position="1"/>
        <end position="21"/>
    </location>
</feature>
<dbReference type="GO" id="GO:0019904">
    <property type="term" value="F:protein domain specific binding"/>
    <property type="evidence" value="ECO:0007669"/>
    <property type="project" value="Ensembl"/>
</dbReference>
<evidence type="ECO:0000256" key="3">
    <source>
        <dbReference type="ARBA" id="ARBA00004530"/>
    </source>
</evidence>
<dbReference type="Pfam" id="PF21222">
    <property type="entry name" value="Lamp2_2nd"/>
    <property type="match status" value="1"/>
</dbReference>
<dbReference type="GO" id="GO:0009267">
    <property type="term" value="P:cellular response to starvation"/>
    <property type="evidence" value="ECO:0007669"/>
    <property type="project" value="Ensembl"/>
</dbReference>
<evidence type="ECO:0000259" key="24">
    <source>
        <dbReference type="Pfam" id="PF21222"/>
    </source>
</evidence>
<dbReference type="GO" id="GO:0030674">
    <property type="term" value="F:protein-macromolecule adaptor activity"/>
    <property type="evidence" value="ECO:0007669"/>
    <property type="project" value="Ensembl"/>
</dbReference>
<dbReference type="GO" id="GO:0160020">
    <property type="term" value="P:positive regulation of ferroptosis"/>
    <property type="evidence" value="ECO:0007669"/>
    <property type="project" value="Ensembl"/>
</dbReference>
<evidence type="ECO:0000256" key="7">
    <source>
        <dbReference type="ARBA" id="ARBA00022729"/>
    </source>
</evidence>
<dbReference type="InterPro" id="IPR048524">
    <property type="entry name" value="Lamp2-like_TM"/>
</dbReference>
<evidence type="ECO:0000313" key="26">
    <source>
        <dbReference type="Proteomes" id="UP000694381"/>
    </source>
</evidence>
<dbReference type="GO" id="GO:0007042">
    <property type="term" value="P:lysosomal lumen acidification"/>
    <property type="evidence" value="ECO:0007669"/>
    <property type="project" value="Ensembl"/>
</dbReference>
<evidence type="ECO:0000259" key="23">
    <source>
        <dbReference type="Pfam" id="PF01299"/>
    </source>
</evidence>
<dbReference type="InterPro" id="IPR018134">
    <property type="entry name" value="LAMP_CS"/>
</dbReference>
<feature type="domain" description="Lysosome-associated membrane glycoprotein 2-like transmembrane" evidence="24">
    <location>
        <begin position="376"/>
        <end position="407"/>
    </location>
</feature>
<dbReference type="AlphaFoldDB" id="A0A8C6R7P9"/>
<feature type="compositionally biased region" description="Low complexity" evidence="20">
    <location>
        <begin position="198"/>
        <end position="211"/>
    </location>
</feature>
<keyword evidence="9 21" id="KW-1133">Transmembrane helix</keyword>
<comment type="subcellular location">
    <subcellularLocation>
        <location evidence="1">Cell membrane</location>
        <topology evidence="1">Single-pass type I membrane protein</topology>
    </subcellularLocation>
    <subcellularLocation>
        <location evidence="4">Cytoplasmic vesicle</location>
        <location evidence="4">Autophagosome membrane</location>
    </subcellularLocation>
    <subcellularLocation>
        <location evidence="3">Endosome membrane</location>
        <topology evidence="3">Single-pass type I membrane protein</topology>
    </subcellularLocation>
    <subcellularLocation>
        <location evidence="2 19">Lysosome membrane</location>
        <topology evidence="2 19">Single-pass type I membrane protein</topology>
    </subcellularLocation>
</comment>
<proteinExistence type="inferred from homology"/>
<evidence type="ECO:0000256" key="12">
    <source>
        <dbReference type="ARBA" id="ARBA00023157"/>
    </source>
</evidence>
<keyword evidence="13" id="KW-0325">Glycoprotein</keyword>
<dbReference type="GO" id="GO:0031088">
    <property type="term" value="C:platelet dense granule membrane"/>
    <property type="evidence" value="ECO:0007669"/>
    <property type="project" value="Ensembl"/>
</dbReference>
<dbReference type="GO" id="GO:0044754">
    <property type="term" value="C:autolysosome"/>
    <property type="evidence" value="ECO:0007669"/>
    <property type="project" value="Ensembl"/>
</dbReference>
<feature type="disulfide bond" evidence="19">
    <location>
        <begin position="329"/>
        <end position="366"/>
    </location>
</feature>
<feature type="domain" description="Lysosome-associated membrane glycoprotein 2-like luminal" evidence="23">
    <location>
        <begin position="216"/>
        <end position="356"/>
    </location>
</feature>
<feature type="disulfide bond" evidence="19">
    <location>
        <begin position="150"/>
        <end position="186"/>
    </location>
</feature>
<feature type="chain" id="PRO_5034589346" description="Lysosome-associated membrane glycoprotein 2" evidence="22">
    <location>
        <begin position="22"/>
        <end position="409"/>
    </location>
</feature>
<keyword evidence="26" id="KW-1185">Reference proteome</keyword>
<evidence type="ECO:0000256" key="14">
    <source>
        <dbReference type="ARBA" id="ARBA00023228"/>
    </source>
</evidence>
<keyword evidence="10" id="KW-0072">Autophagy</keyword>
<dbReference type="Ensembl" id="ENSNGAT00000020586.1">
    <property type="protein sequence ID" value="ENSNGAP00000014987.1"/>
    <property type="gene ID" value="ENSNGAG00000016144.1"/>
</dbReference>
<dbReference type="InterPro" id="IPR002000">
    <property type="entry name" value="Lysosome-assoc_membr_glycop"/>
</dbReference>
<dbReference type="GO" id="GO:0030670">
    <property type="term" value="C:phagocytic vesicle membrane"/>
    <property type="evidence" value="ECO:0007669"/>
    <property type="project" value="Ensembl"/>
</dbReference>
<evidence type="ECO:0000256" key="8">
    <source>
        <dbReference type="ARBA" id="ARBA00022753"/>
    </source>
</evidence>
<evidence type="ECO:0000256" key="20">
    <source>
        <dbReference type="SAM" id="MobiDB-lite"/>
    </source>
</evidence>
<evidence type="ECO:0000256" key="9">
    <source>
        <dbReference type="ARBA" id="ARBA00022989"/>
    </source>
</evidence>
<evidence type="ECO:0000256" key="22">
    <source>
        <dbReference type="SAM" id="SignalP"/>
    </source>
</evidence>
<dbReference type="GeneTree" id="ENSGT00950000182899"/>
<name>A0A8C6R7P9_NANGA</name>
<dbReference type="PANTHER" id="PTHR11506">
    <property type="entry name" value="LYSOSOME-ASSOCIATED MEMBRANE GLYCOPROTEIN"/>
    <property type="match status" value="1"/>
</dbReference>
<dbReference type="Gene3D" id="2.40.160.110">
    <property type="match status" value="2"/>
</dbReference>
<dbReference type="GO" id="GO:0061740">
    <property type="term" value="P:protein targeting to lysosome involved in chaperone-mediated autophagy"/>
    <property type="evidence" value="ECO:0007669"/>
    <property type="project" value="Ensembl"/>
</dbReference>
<keyword evidence="8" id="KW-0967">Endosome</keyword>
<reference evidence="25" key="1">
    <citation type="submission" date="2025-08" db="UniProtKB">
        <authorList>
            <consortium name="Ensembl"/>
        </authorList>
    </citation>
    <scope>IDENTIFICATION</scope>
</reference>
<evidence type="ECO:0000256" key="11">
    <source>
        <dbReference type="ARBA" id="ARBA00023136"/>
    </source>
</evidence>
<evidence type="ECO:0000313" key="25">
    <source>
        <dbReference type="Ensembl" id="ENSNGAP00000014987.1"/>
    </source>
</evidence>
<dbReference type="GO" id="GO:1905146">
    <property type="term" value="P:lysosomal protein catabolic process"/>
    <property type="evidence" value="ECO:0007669"/>
    <property type="project" value="Ensembl"/>
</dbReference>
<dbReference type="GO" id="GO:0035752">
    <property type="term" value="P:lysosomal lumen pH elevation"/>
    <property type="evidence" value="ECO:0007669"/>
    <property type="project" value="Ensembl"/>
</dbReference>
<evidence type="ECO:0000256" key="15">
    <source>
        <dbReference type="ARBA" id="ARBA00023329"/>
    </source>
</evidence>
<dbReference type="GO" id="GO:0019899">
    <property type="term" value="F:enzyme binding"/>
    <property type="evidence" value="ECO:0007669"/>
    <property type="project" value="Ensembl"/>
</dbReference>